<keyword evidence="2" id="KW-0784">Thiamine biosynthesis</keyword>
<dbReference type="PANTHER" id="PTHR20857:SF15">
    <property type="entry name" value="THIAMINE-PHOSPHATE SYNTHASE"/>
    <property type="match status" value="1"/>
</dbReference>
<organism evidence="4 5">
    <name type="scientific">Mangrovivirga halotolerans</name>
    <dbReference type="NCBI Taxonomy" id="2993936"/>
    <lineage>
        <taxon>Bacteria</taxon>
        <taxon>Pseudomonadati</taxon>
        <taxon>Bacteroidota</taxon>
        <taxon>Cytophagia</taxon>
        <taxon>Cytophagales</taxon>
        <taxon>Mangrovivirgaceae</taxon>
        <taxon>Mangrovivirga</taxon>
    </lineage>
</organism>
<dbReference type="InterPro" id="IPR036206">
    <property type="entry name" value="ThiamineP_synth_sf"/>
</dbReference>
<dbReference type="CDD" id="cd00564">
    <property type="entry name" value="TMP_TenI"/>
    <property type="match status" value="1"/>
</dbReference>
<comment type="caution">
    <text evidence="4">The sequence shown here is derived from an EMBL/GenBank/DDBJ whole genome shotgun (WGS) entry which is preliminary data.</text>
</comment>
<evidence type="ECO:0000256" key="2">
    <source>
        <dbReference type="ARBA" id="ARBA00022977"/>
    </source>
</evidence>
<dbReference type="InterPro" id="IPR022998">
    <property type="entry name" value="ThiamineP_synth_TenI"/>
</dbReference>
<dbReference type="SUPFAM" id="SSF51391">
    <property type="entry name" value="Thiamin phosphate synthase"/>
    <property type="match status" value="1"/>
</dbReference>
<dbReference type="Proteomes" id="UP001209885">
    <property type="component" value="Unassembled WGS sequence"/>
</dbReference>
<feature type="domain" description="Thiamine phosphate synthase/TenI" evidence="3">
    <location>
        <begin position="17"/>
        <end position="176"/>
    </location>
</feature>
<evidence type="ECO:0000256" key="1">
    <source>
        <dbReference type="ARBA" id="ARBA00004948"/>
    </source>
</evidence>
<dbReference type="EMBL" id="JAPFQN010000010">
    <property type="protein sequence ID" value="MCX2745546.1"/>
    <property type="molecule type" value="Genomic_DNA"/>
</dbReference>
<evidence type="ECO:0000313" key="5">
    <source>
        <dbReference type="Proteomes" id="UP001209885"/>
    </source>
</evidence>
<protein>
    <submittedName>
        <fullName evidence="4">Thiamine phosphate synthase</fullName>
    </submittedName>
</protein>
<dbReference type="RefSeq" id="WP_266058141.1">
    <property type="nucleotide sequence ID" value="NZ_JAPFQN010000010.1"/>
</dbReference>
<dbReference type="PANTHER" id="PTHR20857">
    <property type="entry name" value="THIAMINE-PHOSPHATE PYROPHOSPHORYLASE"/>
    <property type="match status" value="1"/>
</dbReference>
<evidence type="ECO:0000313" key="4">
    <source>
        <dbReference type="EMBL" id="MCX2745546.1"/>
    </source>
</evidence>
<accession>A0ABT3RV51</accession>
<dbReference type="InterPro" id="IPR013785">
    <property type="entry name" value="Aldolase_TIM"/>
</dbReference>
<reference evidence="4 5" key="1">
    <citation type="submission" date="2022-11" db="EMBL/GenBank/DDBJ databases">
        <title>The characterization of three novel Bacteroidetes species and genomic analysis of their roles in tidal elemental geochemical cycles.</title>
        <authorList>
            <person name="Ma K."/>
        </authorList>
    </citation>
    <scope>NUCLEOTIDE SEQUENCE [LARGE SCALE GENOMIC DNA]</scope>
    <source>
        <strain evidence="4 5">M17</strain>
    </source>
</reference>
<dbReference type="Gene3D" id="3.20.20.70">
    <property type="entry name" value="Aldolase class I"/>
    <property type="match status" value="1"/>
</dbReference>
<name>A0ABT3RV51_9BACT</name>
<gene>
    <name evidence="4" type="ORF">OO013_16820</name>
</gene>
<proteinExistence type="predicted"/>
<comment type="pathway">
    <text evidence="1">Cofactor biosynthesis; thiamine diphosphate biosynthesis.</text>
</comment>
<dbReference type="Pfam" id="PF02581">
    <property type="entry name" value="TMP-TENI"/>
    <property type="match status" value="1"/>
</dbReference>
<keyword evidence="5" id="KW-1185">Reference proteome</keyword>
<sequence>MKAGSKIKVITPELSVKEELETVCCLLSLGIDIHLRKPGWSDDRMRAYLYKLPDKHLSQISVHGNWNLMEHGMGGLHLNSNQIICHKNDFRLSKSFHSIEAIENCNMELSYGFLSPVFDSISKKNYQTSFNKYDLTRKLMSMKKQMKIYALGGIKPENVKDCVHMGFDGIAVFGSIWGEPDLKTRMLQCEKFLAYA</sequence>
<evidence type="ECO:0000259" key="3">
    <source>
        <dbReference type="Pfam" id="PF02581"/>
    </source>
</evidence>